<dbReference type="Gene3D" id="2.130.10.10">
    <property type="entry name" value="YVTN repeat-like/Quinoprotein amine dehydrogenase"/>
    <property type="match status" value="2"/>
</dbReference>
<feature type="compositionally biased region" description="Pro residues" evidence="1">
    <location>
        <begin position="39"/>
        <end position="52"/>
    </location>
</feature>
<dbReference type="InterPro" id="IPR015943">
    <property type="entry name" value="WD40/YVTN_repeat-like_dom_sf"/>
</dbReference>
<feature type="compositionally biased region" description="Pro residues" evidence="1">
    <location>
        <begin position="118"/>
        <end position="127"/>
    </location>
</feature>
<dbReference type="EMBL" id="JAZGSY010000660">
    <property type="protein sequence ID" value="KAL1835449.1"/>
    <property type="molecule type" value="Genomic_DNA"/>
</dbReference>
<gene>
    <name evidence="2" type="ORF">VTJ49DRAFT_6701</name>
</gene>
<sequence>MMEPHALSADDIDDMADRLSHMGPTQGGDRYDAAARYQVPPPSGFPPRPPADSPRYLAQDDAFSLPDYDAGQRPTSASNAMLPPGTPLFHRPGSFASERRPSGVSTVGYTLYPTLSKQPPPTKPLPAVPTVARQGSRRFSSQPSLKDSDLPSGDTSRYSQSSRDCTLDRVSTSSSASPTSPAPALPESTLNELRARLTKPPPNSASPVNVVHWKHLICNAGKPLKEPSVFYFDISTTSATLASKHGNNIIRIWSVATGDVQRDLKINCYTTAQARSREYFVRSHAILSEPASLIAIAAGFGDTVEIWDWNRKKKLQSLGHANRWAAVRSNVMEAGWASLATYDGDEDTIQLYYATKSHHRKPFKKSRCIELKKLNLPVLPKFPELAFSATGPLLVTASGPRPPRLGHPPPERQTLLTAWEIHEGAPATPYKVVAPWQHSEIDTALPSDLATYGSVAVSIWIPASYRAVPNDHGGYNLNPVKVMYRYVLVWDFAASSTRTFRIPNASSACVSPDCRFVAYCDARGVGGGARGCLAVLDAMTGRRLWCWPDPEGTMTLAEDAAMQRAVGDLSRVTEMCFAADGGFMFLGYADGAVTVFEVRETGSGLASGNGAATVAGTEAGAAAGPDLAGVQGDVTLRPMP</sequence>
<evidence type="ECO:0000256" key="1">
    <source>
        <dbReference type="SAM" id="MobiDB-lite"/>
    </source>
</evidence>
<comment type="caution">
    <text evidence="2">The sequence shown here is derived from an EMBL/GenBank/DDBJ whole genome shotgun (WGS) entry which is preliminary data.</text>
</comment>
<proteinExistence type="predicted"/>
<keyword evidence="3" id="KW-1185">Reference proteome</keyword>
<dbReference type="SUPFAM" id="SSF50969">
    <property type="entry name" value="YVTN repeat-like/Quinoprotein amine dehydrogenase"/>
    <property type="match status" value="1"/>
</dbReference>
<dbReference type="InterPro" id="IPR011044">
    <property type="entry name" value="Quino_amine_DH_bsu"/>
</dbReference>
<dbReference type="Proteomes" id="UP001583172">
    <property type="component" value="Unassembled WGS sequence"/>
</dbReference>
<name>A0ABR3V165_HUMIN</name>
<evidence type="ECO:0000313" key="3">
    <source>
        <dbReference type="Proteomes" id="UP001583172"/>
    </source>
</evidence>
<accession>A0ABR3V165</accession>
<protein>
    <recommendedName>
        <fullName evidence="4">WD40 repeat-like protein</fullName>
    </recommendedName>
</protein>
<reference evidence="2 3" key="1">
    <citation type="journal article" date="2024" name="Commun. Biol.">
        <title>Comparative genomic analysis of thermophilic fungi reveals convergent evolutionary adaptations and gene losses.</title>
        <authorList>
            <person name="Steindorff A.S."/>
            <person name="Aguilar-Pontes M.V."/>
            <person name="Robinson A.J."/>
            <person name="Andreopoulos B."/>
            <person name="LaButti K."/>
            <person name="Kuo A."/>
            <person name="Mondo S."/>
            <person name="Riley R."/>
            <person name="Otillar R."/>
            <person name="Haridas S."/>
            <person name="Lipzen A."/>
            <person name="Grimwood J."/>
            <person name="Schmutz J."/>
            <person name="Clum A."/>
            <person name="Reid I.D."/>
            <person name="Moisan M.C."/>
            <person name="Butler G."/>
            <person name="Nguyen T.T.M."/>
            <person name="Dewar K."/>
            <person name="Conant G."/>
            <person name="Drula E."/>
            <person name="Henrissat B."/>
            <person name="Hansel C."/>
            <person name="Singer S."/>
            <person name="Hutchinson M.I."/>
            <person name="de Vries R.P."/>
            <person name="Natvig D.O."/>
            <person name="Powell A.J."/>
            <person name="Tsang A."/>
            <person name="Grigoriev I.V."/>
        </authorList>
    </citation>
    <scope>NUCLEOTIDE SEQUENCE [LARGE SCALE GENOMIC DNA]</scope>
    <source>
        <strain evidence="2 3">CBS 620.91</strain>
    </source>
</reference>
<organism evidence="2 3">
    <name type="scientific">Humicola insolens</name>
    <name type="common">Soft-rot fungus</name>
    <dbReference type="NCBI Taxonomy" id="85995"/>
    <lineage>
        <taxon>Eukaryota</taxon>
        <taxon>Fungi</taxon>
        <taxon>Dikarya</taxon>
        <taxon>Ascomycota</taxon>
        <taxon>Pezizomycotina</taxon>
        <taxon>Sordariomycetes</taxon>
        <taxon>Sordariomycetidae</taxon>
        <taxon>Sordariales</taxon>
        <taxon>Chaetomiaceae</taxon>
        <taxon>Mycothermus</taxon>
    </lineage>
</organism>
<feature type="region of interest" description="Disordered" evidence="1">
    <location>
        <begin position="1"/>
        <end position="187"/>
    </location>
</feature>
<feature type="compositionally biased region" description="Polar residues" evidence="1">
    <location>
        <begin position="153"/>
        <end position="164"/>
    </location>
</feature>
<evidence type="ECO:0000313" key="2">
    <source>
        <dbReference type="EMBL" id="KAL1835449.1"/>
    </source>
</evidence>
<evidence type="ECO:0008006" key="4">
    <source>
        <dbReference type="Google" id="ProtNLM"/>
    </source>
</evidence>